<dbReference type="GO" id="GO:0004792">
    <property type="term" value="F:thiosulfate-cyanide sulfurtransferase activity"/>
    <property type="evidence" value="ECO:0007669"/>
    <property type="project" value="TreeGrafter"/>
</dbReference>
<sequence length="336" mass="37624">MMDRYSRQKQFKPIGDAGQKKISEKHVLMVGCGALGSANAEMLVRAGIGKLTIIDRDYVEYSNLQRQTLFTEQDCLDQIPKAVAAKNRLHAINSMVKIDAYVMDATSESLFPLLDNVDLIMDATDNFDIRLTLNDLTHKMNIPWIMGSCVGSTGMSYTILPNETPCLQCLLDITPAMNATCDSVGIISPAVQMVAAHQTTEALKLFVEDTEALRTKLVTFDLWNNQYHMINVSRAKKDTCPTCGNEPSYPHLNYEFQTKSEVLCGRNTVQIRSNRAYEIETLAGRLQTVGPVKTNPYLVSVEYKGYRIVFFRDGRALIHGTNSKEIAKTIYYQLVG</sequence>
<dbReference type="EMBL" id="CCRF01000010">
    <property type="protein sequence ID" value="CEE00210.1"/>
    <property type="molecule type" value="Genomic_DNA"/>
</dbReference>
<evidence type="ECO:0000313" key="3">
    <source>
        <dbReference type="EMBL" id="CEE00210.1"/>
    </source>
</evidence>
<dbReference type="RefSeq" id="WP_034767429.1">
    <property type="nucleotide sequence ID" value="NZ_CCRF01000010.1"/>
</dbReference>
<keyword evidence="4" id="KW-1185">Reference proteome</keyword>
<accession>A0A090IXE1</accession>
<dbReference type="InterPro" id="IPR035985">
    <property type="entry name" value="Ubiquitin-activating_enz"/>
</dbReference>
<dbReference type="Proteomes" id="UP000040576">
    <property type="component" value="Unassembled WGS sequence"/>
</dbReference>
<dbReference type="EC" id="2.7.7.80" evidence="3"/>
<feature type="domain" description="THIF-type NAD/FAD binding fold" evidence="2">
    <location>
        <begin position="5"/>
        <end position="241"/>
    </location>
</feature>
<dbReference type="GO" id="GO:0008641">
    <property type="term" value="F:ubiquitin-like modifier activating enzyme activity"/>
    <property type="evidence" value="ECO:0007669"/>
    <property type="project" value="InterPro"/>
</dbReference>
<evidence type="ECO:0000256" key="1">
    <source>
        <dbReference type="ARBA" id="ARBA00009919"/>
    </source>
</evidence>
<proteinExistence type="inferred from homology"/>
<keyword evidence="3" id="KW-0808">Transferase</keyword>
<dbReference type="PANTHER" id="PTHR10953">
    <property type="entry name" value="UBIQUITIN-ACTIVATING ENZYME E1"/>
    <property type="match status" value="1"/>
</dbReference>
<keyword evidence="3" id="KW-0548">Nucleotidyltransferase</keyword>
<protein>
    <submittedName>
        <fullName evidence="3">Molybdopterin-synthase adenylyltransferase</fullName>
        <ecNumber evidence="3">2.7.7.80</ecNumber>
    </submittedName>
</protein>
<dbReference type="PANTHER" id="PTHR10953:SF102">
    <property type="entry name" value="ADENYLYLTRANSFERASE AND SULFURTRANSFERASE MOCS3"/>
    <property type="match status" value="1"/>
</dbReference>
<organism evidence="3 4">
    <name type="scientific">Caldibacillus thermoamylovorans</name>
    <dbReference type="NCBI Taxonomy" id="35841"/>
    <lineage>
        <taxon>Bacteria</taxon>
        <taxon>Bacillati</taxon>
        <taxon>Bacillota</taxon>
        <taxon>Bacilli</taxon>
        <taxon>Bacillales</taxon>
        <taxon>Bacillaceae</taxon>
        <taxon>Caldibacillus</taxon>
    </lineage>
</organism>
<dbReference type="NCBIfam" id="NF009123">
    <property type="entry name" value="PRK12475.1"/>
    <property type="match status" value="1"/>
</dbReference>
<evidence type="ECO:0000313" key="4">
    <source>
        <dbReference type="Proteomes" id="UP000040576"/>
    </source>
</evidence>
<dbReference type="Gene3D" id="3.40.50.720">
    <property type="entry name" value="NAD(P)-binding Rossmann-like Domain"/>
    <property type="match status" value="1"/>
</dbReference>
<name>A0A090IXE1_9BACI</name>
<dbReference type="SUPFAM" id="SSF69572">
    <property type="entry name" value="Activating enzymes of the ubiquitin-like proteins"/>
    <property type="match status" value="1"/>
</dbReference>
<dbReference type="GO" id="GO:0005737">
    <property type="term" value="C:cytoplasm"/>
    <property type="evidence" value="ECO:0007669"/>
    <property type="project" value="TreeGrafter"/>
</dbReference>
<dbReference type="CDD" id="cd00757">
    <property type="entry name" value="ThiF_MoeB_HesA_family"/>
    <property type="match status" value="1"/>
</dbReference>
<dbReference type="FunFam" id="3.40.50.720:FF:000080">
    <property type="entry name" value="Thiazole biosynthesis adenylyltransferase ThiF"/>
    <property type="match status" value="1"/>
</dbReference>
<reference evidence="3 4" key="1">
    <citation type="submission" date="2014-07" db="EMBL/GenBank/DDBJ databases">
        <authorList>
            <person name="Wibberg Daniel"/>
        </authorList>
    </citation>
    <scope>NUCLEOTIDE SEQUENCE [LARGE SCALE GENOMIC DNA]</scope>
</reference>
<dbReference type="AlphaFoldDB" id="A0A090IXE1"/>
<dbReference type="Pfam" id="PF00899">
    <property type="entry name" value="ThiF"/>
    <property type="match status" value="1"/>
</dbReference>
<evidence type="ECO:0000259" key="2">
    <source>
        <dbReference type="Pfam" id="PF00899"/>
    </source>
</evidence>
<dbReference type="InterPro" id="IPR045886">
    <property type="entry name" value="ThiF/MoeB/HesA"/>
</dbReference>
<comment type="similarity">
    <text evidence="1">Belongs to the HesA/MoeB/ThiF family.</text>
</comment>
<gene>
    <name evidence="3" type="primary">moeB</name>
    <name evidence="3" type="ORF">BT1A1_0349</name>
</gene>
<dbReference type="InterPro" id="IPR000594">
    <property type="entry name" value="ThiF_NAD_FAD-bd"/>
</dbReference>
<dbReference type="GO" id="GO:0061605">
    <property type="term" value="F:molybdopterin-synthase adenylyltransferase activity"/>
    <property type="evidence" value="ECO:0007669"/>
    <property type="project" value="UniProtKB-EC"/>
</dbReference>